<dbReference type="EMBL" id="CP003333">
    <property type="protein sequence ID" value="AFL69530.1"/>
    <property type="molecule type" value="Genomic_DNA"/>
</dbReference>
<sequence length="331" mass="37172">MTPKPFEHAQFAHCESGVMATLFSAYGFPLSEPMAFGLAHALSFVYLPFVKVNNLPLIAYRSLPKSIIKTLSKSLHVTMKTQTFKGEKEANEALKGVLSEGKIVGLQTSVYYLPYFPKDMRFHFNAHNLLVYGMQEENYLISDPVFEEAVVCSQEGLSKARFAKGVFAPKGFMYYPKNMPQEVDMHAILHQAIVKNAKAMLTPFPFAGVKGMRKLAQKILSLQTEENQRYVKNYLTHIVRMQEEIGTGGGGFRFVYAAFLKEAKEYGLNEALLEEASALMVKSGSALREFALYCVEGSKKPQSLNTQKIANKLIEASTYEEQAFRLLKTLK</sequence>
<dbReference type="InterPro" id="IPR026935">
    <property type="entry name" value="BtrH_N"/>
</dbReference>
<reference evidence="3 4" key="1">
    <citation type="submission" date="2012-06" db="EMBL/GenBank/DDBJ databases">
        <title>Complete sequence of Sulfurospirillum barnesii SES-3.</title>
        <authorList>
            <consortium name="US DOE Joint Genome Institute"/>
            <person name="Lucas S."/>
            <person name="Han J."/>
            <person name="Lapidus A."/>
            <person name="Cheng J.-F."/>
            <person name="Goodwin L."/>
            <person name="Pitluck S."/>
            <person name="Peters L."/>
            <person name="Ovchinnikova G."/>
            <person name="Lu M."/>
            <person name="Detter J.C."/>
            <person name="Han C."/>
            <person name="Tapia R."/>
            <person name="Land M."/>
            <person name="Hauser L."/>
            <person name="Kyrpides N."/>
            <person name="Ivanova N."/>
            <person name="Pagani I."/>
            <person name="Stolz J."/>
            <person name="Arkin A."/>
            <person name="Dehal P."/>
            <person name="Oremland R."/>
            <person name="Saltikov C."/>
            <person name="Basu P."/>
            <person name="Hollibaugh J."/>
            <person name="Newman D."/>
            <person name="Stolyar S."/>
            <person name="Hazen T."/>
            <person name="Woyke T."/>
        </authorList>
    </citation>
    <scope>NUCLEOTIDE SEQUENCE [LARGE SCALE GENOMIC DNA]</scope>
    <source>
        <strain evidence="4">ATCC 700032 / DSM 10660 / SES-3</strain>
    </source>
</reference>
<name>I3Y006_SULBS</name>
<evidence type="ECO:0000313" key="4">
    <source>
        <dbReference type="Proteomes" id="UP000006176"/>
    </source>
</evidence>
<keyword evidence="4" id="KW-1185">Reference proteome</keyword>
<dbReference type="eggNOG" id="COG4990">
    <property type="taxonomic scope" value="Bacteria"/>
</dbReference>
<evidence type="ECO:0000259" key="1">
    <source>
        <dbReference type="Pfam" id="PF14399"/>
    </source>
</evidence>
<proteinExistence type="predicted"/>
<dbReference type="AlphaFoldDB" id="I3Y006"/>
<feature type="domain" description="DUF4872" evidence="2">
    <location>
        <begin position="156"/>
        <end position="327"/>
    </location>
</feature>
<dbReference type="Pfam" id="PF14399">
    <property type="entry name" value="BtrH_N"/>
    <property type="match status" value="1"/>
</dbReference>
<evidence type="ECO:0000313" key="3">
    <source>
        <dbReference type="EMBL" id="AFL69530.1"/>
    </source>
</evidence>
<gene>
    <name evidence="3" type="ordered locus">Sulba_2255</name>
</gene>
<evidence type="ECO:0008006" key="5">
    <source>
        <dbReference type="Google" id="ProtNLM"/>
    </source>
</evidence>
<dbReference type="OrthoDB" id="4075615at2"/>
<dbReference type="PATRIC" id="fig|760154.4.peg.2258"/>
<dbReference type="STRING" id="760154.Sulba_2255"/>
<evidence type="ECO:0000259" key="2">
    <source>
        <dbReference type="Pfam" id="PF16169"/>
    </source>
</evidence>
<accession>I3Y006</accession>
<dbReference type="HOGENOM" id="CLU_069568_0_0_7"/>
<dbReference type="RefSeq" id="WP_014770393.1">
    <property type="nucleotide sequence ID" value="NC_018002.1"/>
</dbReference>
<protein>
    <recommendedName>
        <fullName evidence="5">Butirosin biosynthesis protein H N-terminal domain-containing protein</fullName>
    </recommendedName>
</protein>
<feature type="domain" description="Butirosin biosynthesis protein H N-terminal" evidence="1">
    <location>
        <begin position="13"/>
        <end position="144"/>
    </location>
</feature>
<dbReference type="KEGG" id="sba:Sulba_2255"/>
<dbReference type="Proteomes" id="UP000006176">
    <property type="component" value="Chromosome"/>
</dbReference>
<dbReference type="Pfam" id="PF16169">
    <property type="entry name" value="DUF4872"/>
    <property type="match status" value="1"/>
</dbReference>
<organism evidence="3 4">
    <name type="scientific">Sulfurospirillum barnesii (strain ATCC 700032 / DSM 10660 / SES-3)</name>
    <dbReference type="NCBI Taxonomy" id="760154"/>
    <lineage>
        <taxon>Bacteria</taxon>
        <taxon>Pseudomonadati</taxon>
        <taxon>Campylobacterota</taxon>
        <taxon>Epsilonproteobacteria</taxon>
        <taxon>Campylobacterales</taxon>
        <taxon>Sulfurospirillaceae</taxon>
        <taxon>Sulfurospirillum</taxon>
    </lineage>
</organism>
<dbReference type="InterPro" id="IPR032369">
    <property type="entry name" value="DUF4872"/>
</dbReference>